<comment type="caution">
    <text evidence="1">The sequence shown here is derived from an EMBL/GenBank/DDBJ whole genome shotgun (WGS) entry which is preliminary data.</text>
</comment>
<evidence type="ECO:0000313" key="1">
    <source>
        <dbReference type="EMBL" id="GAI02176.1"/>
    </source>
</evidence>
<protein>
    <submittedName>
        <fullName evidence="1">Uncharacterized protein</fullName>
    </submittedName>
</protein>
<name>X1L8H6_9ZZZZ</name>
<dbReference type="AlphaFoldDB" id="X1L8H6"/>
<gene>
    <name evidence="1" type="ORF">S06H3_05487</name>
</gene>
<reference evidence="1" key="1">
    <citation type="journal article" date="2014" name="Front. Microbiol.">
        <title>High frequency of phylogenetically diverse reductive dehalogenase-homologous genes in deep subseafloor sedimentary metagenomes.</title>
        <authorList>
            <person name="Kawai M."/>
            <person name="Futagami T."/>
            <person name="Toyoda A."/>
            <person name="Takaki Y."/>
            <person name="Nishi S."/>
            <person name="Hori S."/>
            <person name="Arai W."/>
            <person name="Tsubouchi T."/>
            <person name="Morono Y."/>
            <person name="Uchiyama I."/>
            <person name="Ito T."/>
            <person name="Fujiyama A."/>
            <person name="Inagaki F."/>
            <person name="Takami H."/>
        </authorList>
    </citation>
    <scope>NUCLEOTIDE SEQUENCE</scope>
    <source>
        <strain evidence="1">Expedition CK06-06</strain>
    </source>
</reference>
<accession>X1L8H6</accession>
<proteinExistence type="predicted"/>
<dbReference type="EMBL" id="BARV01002039">
    <property type="protein sequence ID" value="GAI02176.1"/>
    <property type="molecule type" value="Genomic_DNA"/>
</dbReference>
<sequence>MGHINFEYIFSSPPFLTLPYTGGSRTSSKLEVKDRLYTQGSRVVNIEVRS</sequence>
<organism evidence="1">
    <name type="scientific">marine sediment metagenome</name>
    <dbReference type="NCBI Taxonomy" id="412755"/>
    <lineage>
        <taxon>unclassified sequences</taxon>
        <taxon>metagenomes</taxon>
        <taxon>ecological metagenomes</taxon>
    </lineage>
</organism>